<evidence type="ECO:0000313" key="5">
    <source>
        <dbReference type="EMBL" id="PND35057.1"/>
    </source>
</evidence>
<reference evidence="5 6" key="1">
    <citation type="submission" date="2018-01" db="EMBL/GenBank/DDBJ databases">
        <title>The draft genome of an aniline degradation strain ANB-1.</title>
        <authorList>
            <person name="Zhang L."/>
            <person name="Jiang J."/>
        </authorList>
    </citation>
    <scope>NUCLEOTIDE SEQUENCE [LARGE SCALE GENOMIC DNA]</scope>
    <source>
        <strain evidence="5 6">ANB-1</strain>
    </source>
</reference>
<evidence type="ECO:0000313" key="6">
    <source>
        <dbReference type="Proteomes" id="UP000235994"/>
    </source>
</evidence>
<dbReference type="RefSeq" id="WP_102771002.1">
    <property type="nucleotide sequence ID" value="NZ_POQS01000001.1"/>
</dbReference>
<keyword evidence="2 3" id="KW-0732">Signal</keyword>
<proteinExistence type="inferred from homology"/>
<dbReference type="EMBL" id="POQS01000001">
    <property type="protein sequence ID" value="PND35057.1"/>
    <property type="molecule type" value="Genomic_DNA"/>
</dbReference>
<dbReference type="PANTHER" id="PTHR30290">
    <property type="entry name" value="PERIPLASMIC BINDING COMPONENT OF ABC TRANSPORTER"/>
    <property type="match status" value="1"/>
</dbReference>
<protein>
    <submittedName>
        <fullName evidence="5">Peptide ABC transporter substrate-binding protein</fullName>
    </submittedName>
</protein>
<dbReference type="Gene3D" id="3.40.190.10">
    <property type="entry name" value="Periplasmic binding protein-like II"/>
    <property type="match status" value="1"/>
</dbReference>
<evidence type="ECO:0000256" key="2">
    <source>
        <dbReference type="ARBA" id="ARBA00022729"/>
    </source>
</evidence>
<gene>
    <name evidence="5" type="ORF">C1I89_01275</name>
</gene>
<dbReference type="InterPro" id="IPR000914">
    <property type="entry name" value="SBP_5_dom"/>
</dbReference>
<name>A0A2N8KNN7_9BURK</name>
<dbReference type="AlphaFoldDB" id="A0A2N8KNN7"/>
<dbReference type="PANTHER" id="PTHR30290:SF38">
    <property type="entry name" value="D,D-DIPEPTIDE-BINDING PERIPLASMIC PROTEIN DDPA-RELATED"/>
    <property type="match status" value="1"/>
</dbReference>
<dbReference type="InterPro" id="IPR039424">
    <property type="entry name" value="SBP_5"/>
</dbReference>
<keyword evidence="6" id="KW-1185">Reference proteome</keyword>
<feature type="signal peptide" evidence="3">
    <location>
        <begin position="1"/>
        <end position="23"/>
    </location>
</feature>
<evidence type="ECO:0000259" key="4">
    <source>
        <dbReference type="Pfam" id="PF00496"/>
    </source>
</evidence>
<evidence type="ECO:0000256" key="1">
    <source>
        <dbReference type="ARBA" id="ARBA00005695"/>
    </source>
</evidence>
<dbReference type="SUPFAM" id="SSF53850">
    <property type="entry name" value="Periplasmic binding protein-like II"/>
    <property type="match status" value="1"/>
</dbReference>
<organism evidence="5 6">
    <name type="scientific">Achromobacter pulmonis</name>
    <dbReference type="NCBI Taxonomy" id="1389932"/>
    <lineage>
        <taxon>Bacteria</taxon>
        <taxon>Pseudomonadati</taxon>
        <taxon>Pseudomonadota</taxon>
        <taxon>Betaproteobacteria</taxon>
        <taxon>Burkholderiales</taxon>
        <taxon>Alcaligenaceae</taxon>
        <taxon>Achromobacter</taxon>
    </lineage>
</organism>
<comment type="similarity">
    <text evidence="1">Belongs to the bacterial solute-binding protein 5 family.</text>
</comment>
<dbReference type="Pfam" id="PF00496">
    <property type="entry name" value="SBP_bac_5"/>
    <property type="match status" value="1"/>
</dbReference>
<dbReference type="GO" id="GO:1904680">
    <property type="term" value="F:peptide transmembrane transporter activity"/>
    <property type="evidence" value="ECO:0007669"/>
    <property type="project" value="TreeGrafter"/>
</dbReference>
<sequence length="525" mass="57689">MRSARHYLTTILAALALAGTAAAADAPKSGGTLVIGSTQVPRHLNGAVQSGTATALPSTQLFASLLRYDADWKPQPYLAQTWELAEDGKSLTMHLRKDALFHDGKPVTSEDVAFSIMAVKKNHPFQTMFAPVEAVDTPDPYTVVLRMSKPHPAILLALSPALMPVLPKHIYGDGQDLKTHPRNSANVVGSGPFVFKEFKPGQEIVLEKFDKFFLPGKPYLDRIVMKFNPDATNLLIGLERGDINVLPYMTEPTILRRAKDNAALTMTNQGYEGIGALSWLAFNTARKPLDDVRVRQAIAYAIDKRFITKALNGGFAKAADGPIVATSPFASPDVKKYPLDLKKSEELLEAAGLKKDANGVRLTLTVDSIPGSDVQGKNVAEYLRSQLKKVGIAIQVRASPDFATWAKRVSSHDFDLTNDIVFNWGDPVIGVHRTYLSTNIRDIIWTNTQSYANPKVDALLEQAGTETDVDKRRALYAEFQRIVTEDLPIEFLTVVPYHTLASKKVHALPNGIWGVMSPMDDTYLQ</sequence>
<dbReference type="GO" id="GO:0030288">
    <property type="term" value="C:outer membrane-bounded periplasmic space"/>
    <property type="evidence" value="ECO:0007669"/>
    <property type="project" value="UniProtKB-ARBA"/>
</dbReference>
<dbReference type="CDD" id="cd08517">
    <property type="entry name" value="PBP2_NikA_DppA_OppA_like_13"/>
    <property type="match status" value="1"/>
</dbReference>
<dbReference type="InterPro" id="IPR030678">
    <property type="entry name" value="Peptide/Ni-bd"/>
</dbReference>
<feature type="chain" id="PRO_5014782933" evidence="3">
    <location>
        <begin position="24"/>
        <end position="525"/>
    </location>
</feature>
<dbReference type="PIRSF" id="PIRSF002741">
    <property type="entry name" value="MppA"/>
    <property type="match status" value="1"/>
</dbReference>
<evidence type="ECO:0000256" key="3">
    <source>
        <dbReference type="SAM" id="SignalP"/>
    </source>
</evidence>
<dbReference type="GO" id="GO:0015833">
    <property type="term" value="P:peptide transport"/>
    <property type="evidence" value="ECO:0007669"/>
    <property type="project" value="TreeGrafter"/>
</dbReference>
<dbReference type="Gene3D" id="3.10.105.10">
    <property type="entry name" value="Dipeptide-binding Protein, Domain 3"/>
    <property type="match status" value="1"/>
</dbReference>
<comment type="caution">
    <text evidence="5">The sequence shown here is derived from an EMBL/GenBank/DDBJ whole genome shotgun (WGS) entry which is preliminary data.</text>
</comment>
<feature type="domain" description="Solute-binding protein family 5" evidence="4">
    <location>
        <begin position="73"/>
        <end position="437"/>
    </location>
</feature>
<dbReference type="Proteomes" id="UP000235994">
    <property type="component" value="Unassembled WGS sequence"/>
</dbReference>
<dbReference type="GO" id="GO:0043190">
    <property type="term" value="C:ATP-binding cassette (ABC) transporter complex"/>
    <property type="evidence" value="ECO:0007669"/>
    <property type="project" value="InterPro"/>
</dbReference>
<accession>A0A2N8KNN7</accession>